<evidence type="ECO:0000256" key="1">
    <source>
        <dbReference type="SAM" id="MobiDB-lite"/>
    </source>
</evidence>
<proteinExistence type="predicted"/>
<dbReference type="Proteomes" id="UP000515151">
    <property type="component" value="Chromosome 1"/>
</dbReference>
<sequence length="186" mass="19519">MAGEHPPTLPEEITSPTAAHAQPSVTHAQPPQTPVAIPSALPPIVQSSSNPVDSVRITILEWMVNQLAANMATNMNELTALLRDQNQASSSYTPPPKNRQTMDLNPVVALTLVSESEEASFAVMTHVPAVYPVSDLLSPPPAPTAVPLPPAAFLSADSAVLPPTLSSTMNAPAPAHTIEPFPFQTS</sequence>
<keyword evidence="2" id="KW-1185">Reference proteome</keyword>
<dbReference type="AlphaFoldDB" id="A0A6P8DLI0"/>
<accession>A0A6P8DLI0</accession>
<dbReference type="RefSeq" id="XP_031394296.1">
    <property type="nucleotide sequence ID" value="XM_031538436.1"/>
</dbReference>
<protein>
    <submittedName>
        <fullName evidence="3">Actin cytoskeleton-regulatory complex protein PAN1-like</fullName>
    </submittedName>
</protein>
<reference evidence="2" key="1">
    <citation type="journal article" date="2020" name="Plant Biotechnol. J.">
        <title>The pomegranate (Punica granatum L.) draft genome dissects genetic divergence between soft- and hard-seeded cultivars.</title>
        <authorList>
            <person name="Luo X."/>
            <person name="Li H."/>
            <person name="Wu Z."/>
            <person name="Yao W."/>
            <person name="Zhao P."/>
            <person name="Cao D."/>
            <person name="Yu H."/>
            <person name="Li K."/>
            <person name="Poudel K."/>
            <person name="Zhao D."/>
            <person name="Zhang F."/>
            <person name="Xia X."/>
            <person name="Chen L."/>
            <person name="Wang Q."/>
            <person name="Jing D."/>
            <person name="Cao S."/>
        </authorList>
    </citation>
    <scope>NUCLEOTIDE SEQUENCE [LARGE SCALE GENOMIC DNA]</scope>
    <source>
        <strain evidence="2">cv. Tunisia</strain>
    </source>
</reference>
<dbReference type="GeneID" id="116205775"/>
<evidence type="ECO:0000313" key="2">
    <source>
        <dbReference type="Proteomes" id="UP000515151"/>
    </source>
</evidence>
<organism evidence="2 3">
    <name type="scientific">Punica granatum</name>
    <name type="common">Pomegranate</name>
    <dbReference type="NCBI Taxonomy" id="22663"/>
    <lineage>
        <taxon>Eukaryota</taxon>
        <taxon>Viridiplantae</taxon>
        <taxon>Streptophyta</taxon>
        <taxon>Embryophyta</taxon>
        <taxon>Tracheophyta</taxon>
        <taxon>Spermatophyta</taxon>
        <taxon>Magnoliopsida</taxon>
        <taxon>eudicotyledons</taxon>
        <taxon>Gunneridae</taxon>
        <taxon>Pentapetalae</taxon>
        <taxon>rosids</taxon>
        <taxon>malvids</taxon>
        <taxon>Myrtales</taxon>
        <taxon>Lythraceae</taxon>
        <taxon>Punica</taxon>
    </lineage>
</organism>
<feature type="region of interest" description="Disordered" evidence="1">
    <location>
        <begin position="1"/>
        <end position="40"/>
    </location>
</feature>
<name>A0A6P8DLI0_PUNGR</name>
<gene>
    <name evidence="3" type="primary">LOC116205775</name>
</gene>
<evidence type="ECO:0000313" key="3">
    <source>
        <dbReference type="RefSeq" id="XP_031394296.1"/>
    </source>
</evidence>
<reference evidence="3" key="2">
    <citation type="submission" date="2025-08" db="UniProtKB">
        <authorList>
            <consortium name="RefSeq"/>
        </authorList>
    </citation>
    <scope>IDENTIFICATION</scope>
    <source>
        <tissue evidence="3">Leaf</tissue>
    </source>
</reference>